<reference evidence="1 2" key="1">
    <citation type="submission" date="2019-07" db="EMBL/GenBank/DDBJ databases">
        <title>Genomic Encyclopedia of Archaeal and Bacterial Type Strains, Phase II (KMG-II): from individual species to whole genera.</title>
        <authorList>
            <person name="Goeker M."/>
        </authorList>
    </citation>
    <scope>NUCLEOTIDE SEQUENCE [LARGE SCALE GENOMIC DNA]</scope>
    <source>
        <strain evidence="1 2">ATCC BAA-252</strain>
    </source>
</reference>
<organism evidence="1 2">
    <name type="scientific">Roseibium hamelinense</name>
    <dbReference type="NCBI Taxonomy" id="150831"/>
    <lineage>
        <taxon>Bacteria</taxon>
        <taxon>Pseudomonadati</taxon>
        <taxon>Pseudomonadota</taxon>
        <taxon>Alphaproteobacteria</taxon>
        <taxon>Hyphomicrobiales</taxon>
        <taxon>Stappiaceae</taxon>
        <taxon>Roseibium</taxon>
    </lineage>
</organism>
<dbReference type="EMBL" id="VLLF01000001">
    <property type="protein sequence ID" value="TWI92992.1"/>
    <property type="molecule type" value="Genomic_DNA"/>
</dbReference>
<evidence type="ECO:0008006" key="3">
    <source>
        <dbReference type="Google" id="ProtNLM"/>
    </source>
</evidence>
<evidence type="ECO:0000313" key="2">
    <source>
        <dbReference type="Proteomes" id="UP000320593"/>
    </source>
</evidence>
<keyword evidence="2" id="KW-1185">Reference proteome</keyword>
<protein>
    <recommendedName>
        <fullName evidence="3">PcfJ-like protein</fullName>
    </recommendedName>
</protein>
<dbReference type="RefSeq" id="WP_145340505.1">
    <property type="nucleotide sequence ID" value="NZ_SMLY01000087.1"/>
</dbReference>
<name>A0A562THE7_9HYPH</name>
<proteinExistence type="predicted"/>
<evidence type="ECO:0000313" key="1">
    <source>
        <dbReference type="EMBL" id="TWI92992.1"/>
    </source>
</evidence>
<dbReference type="AlphaFoldDB" id="A0A562THE7"/>
<dbReference type="Proteomes" id="UP000320593">
    <property type="component" value="Unassembled WGS sequence"/>
</dbReference>
<sequence>MAQTGTEPAQTALQFDTGPGGAPSTIYASYQWTARGLTENFDGGAVLYGFWDRRFGCWTALVNRKPEEILPDWPILDCPAYGLKAESLSVLGHSKPVDGHKLKPGHRADIYFAEYLNSLPVLLKRLIAPFGRSQWLLLDLCAQHPRLWRHVHRHAAFGRVGALSLALDIFRTTQHSKAQNRFAFADFIASVPREKLFSQLLNRDFSSAVLGVLDLLPPCLASDQAAALVKVLDNNPDGSPMKPGPELLALSADIISTATSQSPLVSQFDKQDLLNKGISLPRFTYMVSEGLRHLTDAQKTAALKALCEVAVPQTFQWWFARFTDLGYKSRVFPPPPVSTAAPLFPISDRAALNSEDHEMRNGVSAYLPEILAGELYFYHWAGARPATVCLAATGTGDWIFFEAFGQNNSVIPDATSAEILTCLRS</sequence>
<accession>A0A562THE7</accession>
<dbReference type="OrthoDB" id="7671988at2"/>
<gene>
    <name evidence="1" type="ORF">JM93_00545</name>
</gene>
<comment type="caution">
    <text evidence="1">The sequence shown here is derived from an EMBL/GenBank/DDBJ whole genome shotgun (WGS) entry which is preliminary data.</text>
</comment>